<dbReference type="AlphaFoldDB" id="A0A1G7X3H7"/>
<name>A0A1G7X3H7_9SPHI</name>
<dbReference type="EMBL" id="FNCH01000011">
    <property type="protein sequence ID" value="SDG78739.1"/>
    <property type="molecule type" value="Genomic_DNA"/>
</dbReference>
<dbReference type="STRING" id="405671.SAMN05421827_11148"/>
<reference evidence="2" key="1">
    <citation type="submission" date="2016-10" db="EMBL/GenBank/DDBJ databases">
        <authorList>
            <person name="Varghese N."/>
            <person name="Submissions S."/>
        </authorList>
    </citation>
    <scope>NUCLEOTIDE SEQUENCE [LARGE SCALE GENOMIC DNA]</scope>
    <source>
        <strain evidence="2">DSM 17933</strain>
    </source>
</reference>
<protein>
    <submittedName>
        <fullName evidence="1">Uncharacterized protein</fullName>
    </submittedName>
</protein>
<gene>
    <name evidence="1" type="ORF">SAMN05421827_11148</name>
</gene>
<dbReference type="Proteomes" id="UP000199643">
    <property type="component" value="Unassembled WGS sequence"/>
</dbReference>
<accession>A0A1G7X3H7</accession>
<sequence>MIDKDIEKGFKLLNEQYYIDQGFPDRETFSDGEFMFFYSALCEYFLLKKDMIMALICGDLLVAESDLYGCNGLAIYHICEAIDNKAEDQV</sequence>
<evidence type="ECO:0000313" key="1">
    <source>
        <dbReference type="EMBL" id="SDG78739.1"/>
    </source>
</evidence>
<evidence type="ECO:0000313" key="2">
    <source>
        <dbReference type="Proteomes" id="UP000199643"/>
    </source>
</evidence>
<dbReference type="OrthoDB" id="622109at2"/>
<organism evidence="1 2">
    <name type="scientific">Pedobacter terrae</name>
    <dbReference type="NCBI Taxonomy" id="405671"/>
    <lineage>
        <taxon>Bacteria</taxon>
        <taxon>Pseudomonadati</taxon>
        <taxon>Bacteroidota</taxon>
        <taxon>Sphingobacteriia</taxon>
        <taxon>Sphingobacteriales</taxon>
        <taxon>Sphingobacteriaceae</taxon>
        <taxon>Pedobacter</taxon>
    </lineage>
</organism>
<keyword evidence="2" id="KW-1185">Reference proteome</keyword>
<proteinExistence type="predicted"/>
<dbReference type="RefSeq" id="WP_090501094.1">
    <property type="nucleotide sequence ID" value="NZ_FNCH01000011.1"/>
</dbReference>